<sequence length="301" mass="31772">MNMSRNSAVALALATVYLVWGSTYLAIRVGVRDLPPFLFAGSRFLGAGLLMLLWAWSRGQKLPTRWRDYRSIGLAAVTMLVAGNGLVTWAEQWVESNQAALIVATSALWIAWFGTFGLRGEPIGRSSVIGLAVGFAGVAVLVGGGIQLRAAPPLGYAALLGAAMAWGVGSVYLRRHPPDCSAWAGAALQMLIAGSLMSGIGLASGELPRWHLTPSAAWMLLYLMLFGSCVAYGAYFWLVQQVTPAVLGTYAYVNPAVAVVLGWALVGEQLSPMQWLGTGVILAGVVLVTLASRKPKPASPA</sequence>
<dbReference type="RefSeq" id="WP_104229904.1">
    <property type="nucleotide sequence ID" value="NZ_PSNW01000003.1"/>
</dbReference>
<organism evidence="8 9">
    <name type="scientific">Solimonas fluminis</name>
    <dbReference type="NCBI Taxonomy" id="2086571"/>
    <lineage>
        <taxon>Bacteria</taxon>
        <taxon>Pseudomonadati</taxon>
        <taxon>Pseudomonadota</taxon>
        <taxon>Gammaproteobacteria</taxon>
        <taxon>Nevskiales</taxon>
        <taxon>Nevskiaceae</taxon>
        <taxon>Solimonas</taxon>
    </lineage>
</organism>
<dbReference type="Gene3D" id="1.10.3730.20">
    <property type="match status" value="1"/>
</dbReference>
<evidence type="ECO:0000313" key="9">
    <source>
        <dbReference type="Proteomes" id="UP000238220"/>
    </source>
</evidence>
<feature type="transmembrane region" description="Helical" evidence="6">
    <location>
        <begin position="69"/>
        <end position="87"/>
    </location>
</feature>
<feature type="transmembrane region" description="Helical" evidence="6">
    <location>
        <begin position="154"/>
        <end position="173"/>
    </location>
</feature>
<keyword evidence="5 6" id="KW-0472">Membrane</keyword>
<dbReference type="InterPro" id="IPR000620">
    <property type="entry name" value="EamA_dom"/>
</dbReference>
<dbReference type="InterPro" id="IPR037185">
    <property type="entry name" value="EmrE-like"/>
</dbReference>
<evidence type="ECO:0000313" key="8">
    <source>
        <dbReference type="EMBL" id="PPE74747.1"/>
    </source>
</evidence>
<evidence type="ECO:0000256" key="1">
    <source>
        <dbReference type="ARBA" id="ARBA00004141"/>
    </source>
</evidence>
<feature type="transmembrane region" description="Helical" evidence="6">
    <location>
        <begin position="180"/>
        <end position="204"/>
    </location>
</feature>
<feature type="transmembrane region" description="Helical" evidence="6">
    <location>
        <begin position="245"/>
        <end position="266"/>
    </location>
</feature>
<gene>
    <name evidence="8" type="ORF">C3942_08305</name>
</gene>
<protein>
    <submittedName>
        <fullName evidence="8">EamA family transporter</fullName>
    </submittedName>
</protein>
<evidence type="ECO:0000259" key="7">
    <source>
        <dbReference type="Pfam" id="PF00892"/>
    </source>
</evidence>
<evidence type="ECO:0000256" key="4">
    <source>
        <dbReference type="ARBA" id="ARBA00022989"/>
    </source>
</evidence>
<feature type="transmembrane region" description="Helical" evidence="6">
    <location>
        <begin position="128"/>
        <end position="148"/>
    </location>
</feature>
<keyword evidence="4 6" id="KW-1133">Transmembrane helix</keyword>
<dbReference type="PANTHER" id="PTHR32322">
    <property type="entry name" value="INNER MEMBRANE TRANSPORTER"/>
    <property type="match status" value="1"/>
</dbReference>
<keyword evidence="9" id="KW-1185">Reference proteome</keyword>
<evidence type="ECO:0000256" key="2">
    <source>
        <dbReference type="ARBA" id="ARBA00007362"/>
    </source>
</evidence>
<evidence type="ECO:0000256" key="5">
    <source>
        <dbReference type="ARBA" id="ARBA00023136"/>
    </source>
</evidence>
<accession>A0A2S5TIG5</accession>
<comment type="subcellular location">
    <subcellularLocation>
        <location evidence="1">Membrane</location>
        <topology evidence="1">Multi-pass membrane protein</topology>
    </subcellularLocation>
</comment>
<comment type="similarity">
    <text evidence="2">Belongs to the EamA transporter family.</text>
</comment>
<dbReference type="AlphaFoldDB" id="A0A2S5TIG5"/>
<dbReference type="InterPro" id="IPR050638">
    <property type="entry name" value="AA-Vitamin_Transporters"/>
</dbReference>
<comment type="caution">
    <text evidence="8">The sequence shown here is derived from an EMBL/GenBank/DDBJ whole genome shotgun (WGS) entry which is preliminary data.</text>
</comment>
<name>A0A2S5TIG5_9GAMM</name>
<feature type="domain" description="EamA" evidence="7">
    <location>
        <begin position="154"/>
        <end position="289"/>
    </location>
</feature>
<feature type="transmembrane region" description="Helical" evidence="6">
    <location>
        <begin position="272"/>
        <end position="291"/>
    </location>
</feature>
<reference evidence="8 9" key="1">
    <citation type="submission" date="2018-02" db="EMBL/GenBank/DDBJ databases">
        <title>Genome sequencing of Solimonas sp. HR-BB.</title>
        <authorList>
            <person name="Lee Y."/>
            <person name="Jeon C.O."/>
        </authorList>
    </citation>
    <scope>NUCLEOTIDE SEQUENCE [LARGE SCALE GENOMIC DNA]</scope>
    <source>
        <strain evidence="8 9">HR-BB</strain>
    </source>
</reference>
<dbReference type="Proteomes" id="UP000238220">
    <property type="component" value="Unassembled WGS sequence"/>
</dbReference>
<dbReference type="SUPFAM" id="SSF103481">
    <property type="entry name" value="Multidrug resistance efflux transporter EmrE"/>
    <property type="match status" value="2"/>
</dbReference>
<feature type="transmembrane region" description="Helical" evidence="6">
    <location>
        <begin position="37"/>
        <end position="57"/>
    </location>
</feature>
<evidence type="ECO:0000256" key="3">
    <source>
        <dbReference type="ARBA" id="ARBA00022692"/>
    </source>
</evidence>
<dbReference type="OrthoDB" id="9812547at2"/>
<evidence type="ECO:0000256" key="6">
    <source>
        <dbReference type="SAM" id="Phobius"/>
    </source>
</evidence>
<dbReference type="Pfam" id="PF00892">
    <property type="entry name" value="EamA"/>
    <property type="match status" value="2"/>
</dbReference>
<dbReference type="PANTHER" id="PTHR32322:SF2">
    <property type="entry name" value="EAMA DOMAIN-CONTAINING PROTEIN"/>
    <property type="match status" value="1"/>
</dbReference>
<feature type="domain" description="EamA" evidence="7">
    <location>
        <begin position="11"/>
        <end position="142"/>
    </location>
</feature>
<dbReference type="EMBL" id="PSNW01000003">
    <property type="protein sequence ID" value="PPE74747.1"/>
    <property type="molecule type" value="Genomic_DNA"/>
</dbReference>
<feature type="transmembrane region" description="Helical" evidence="6">
    <location>
        <begin position="99"/>
        <end position="116"/>
    </location>
</feature>
<feature type="transmembrane region" description="Helical" evidence="6">
    <location>
        <begin position="216"/>
        <end position="238"/>
    </location>
</feature>
<proteinExistence type="inferred from homology"/>
<keyword evidence="3 6" id="KW-0812">Transmembrane</keyword>
<dbReference type="GO" id="GO:0016020">
    <property type="term" value="C:membrane"/>
    <property type="evidence" value="ECO:0007669"/>
    <property type="project" value="UniProtKB-SubCell"/>
</dbReference>